<organism evidence="1 2">
    <name type="scientific">Dorcoceras hygrometricum</name>
    <dbReference type="NCBI Taxonomy" id="472368"/>
    <lineage>
        <taxon>Eukaryota</taxon>
        <taxon>Viridiplantae</taxon>
        <taxon>Streptophyta</taxon>
        <taxon>Embryophyta</taxon>
        <taxon>Tracheophyta</taxon>
        <taxon>Spermatophyta</taxon>
        <taxon>Magnoliopsida</taxon>
        <taxon>eudicotyledons</taxon>
        <taxon>Gunneridae</taxon>
        <taxon>Pentapetalae</taxon>
        <taxon>asterids</taxon>
        <taxon>lamiids</taxon>
        <taxon>Lamiales</taxon>
        <taxon>Gesneriaceae</taxon>
        <taxon>Didymocarpoideae</taxon>
        <taxon>Trichosporeae</taxon>
        <taxon>Loxocarpinae</taxon>
        <taxon>Dorcoceras</taxon>
    </lineage>
</organism>
<dbReference type="EMBL" id="KV009659">
    <property type="protein sequence ID" value="KZV29050.1"/>
    <property type="molecule type" value="Genomic_DNA"/>
</dbReference>
<sequence>MDDPDARDKATSYRKKYPIASYSTTSRGNLKCRNDVPVASYSGSSRRLHRVATSRQRIQSRATVDPVVGYCALHIQSTGKPDAKNPDAVFEESTSSKAVDKLQRVTKAGCQLLSLIQMLKTTKSVQKKGHKGQSLSVLYRTHFKWEEFCVQRIELEQRPYIPSQRH</sequence>
<gene>
    <name evidence="1" type="ORF">F511_15141</name>
</gene>
<keyword evidence="2" id="KW-1185">Reference proteome</keyword>
<name>A0A2Z7B4V6_9LAMI</name>
<dbReference type="Proteomes" id="UP000250235">
    <property type="component" value="Unassembled WGS sequence"/>
</dbReference>
<dbReference type="AlphaFoldDB" id="A0A2Z7B4V6"/>
<evidence type="ECO:0000313" key="2">
    <source>
        <dbReference type="Proteomes" id="UP000250235"/>
    </source>
</evidence>
<evidence type="ECO:0000313" key="1">
    <source>
        <dbReference type="EMBL" id="KZV29050.1"/>
    </source>
</evidence>
<proteinExistence type="predicted"/>
<accession>A0A2Z7B4V6</accession>
<reference evidence="1 2" key="1">
    <citation type="journal article" date="2015" name="Proc. Natl. Acad. Sci. U.S.A.">
        <title>The resurrection genome of Boea hygrometrica: A blueprint for survival of dehydration.</title>
        <authorList>
            <person name="Xiao L."/>
            <person name="Yang G."/>
            <person name="Zhang L."/>
            <person name="Yang X."/>
            <person name="Zhao S."/>
            <person name="Ji Z."/>
            <person name="Zhou Q."/>
            <person name="Hu M."/>
            <person name="Wang Y."/>
            <person name="Chen M."/>
            <person name="Xu Y."/>
            <person name="Jin H."/>
            <person name="Xiao X."/>
            <person name="Hu G."/>
            <person name="Bao F."/>
            <person name="Hu Y."/>
            <person name="Wan P."/>
            <person name="Li L."/>
            <person name="Deng X."/>
            <person name="Kuang T."/>
            <person name="Xiang C."/>
            <person name="Zhu J.K."/>
            <person name="Oliver M.J."/>
            <person name="He Y."/>
        </authorList>
    </citation>
    <scope>NUCLEOTIDE SEQUENCE [LARGE SCALE GENOMIC DNA]</scope>
    <source>
        <strain evidence="2">cv. XS01</strain>
    </source>
</reference>
<protein>
    <submittedName>
        <fullName evidence="1">Uncharacterized protein</fullName>
    </submittedName>
</protein>